<comment type="caution">
    <text evidence="2">The sequence shown here is derived from an EMBL/GenBank/DDBJ whole genome shotgun (WGS) entry which is preliminary data.</text>
</comment>
<dbReference type="AlphaFoldDB" id="A0AA40EVN4"/>
<evidence type="ECO:0000313" key="2">
    <source>
        <dbReference type="EMBL" id="KAK0746226.1"/>
    </source>
</evidence>
<sequence>MQPSTLTFICTLGVLVGHSAAAPASTSVEACQPRTICVDGINKCGVRYGACYDVCKTELKPIAPLCVSTPAPTATSTKVAECDNPKTTEATSIVTTTVPTPTSSGCPAGKTGTGFMLCVDYINACGMMYGGCFPDCKPWPTFAPPPCPSPTQAQPH</sequence>
<gene>
    <name evidence="2" type="ORF">B0T18DRAFT_146325</name>
</gene>
<keyword evidence="1" id="KW-0732">Signal</keyword>
<accession>A0AA40EVN4</accession>
<reference evidence="2" key="1">
    <citation type="submission" date="2023-06" db="EMBL/GenBank/DDBJ databases">
        <title>Genome-scale phylogeny and comparative genomics of the fungal order Sordariales.</title>
        <authorList>
            <consortium name="Lawrence Berkeley National Laboratory"/>
            <person name="Hensen N."/>
            <person name="Bonometti L."/>
            <person name="Westerberg I."/>
            <person name="Brannstrom I.O."/>
            <person name="Guillou S."/>
            <person name="Cros-Aarteil S."/>
            <person name="Calhoun S."/>
            <person name="Haridas S."/>
            <person name="Kuo A."/>
            <person name="Mondo S."/>
            <person name="Pangilinan J."/>
            <person name="Riley R."/>
            <person name="LaButti K."/>
            <person name="Andreopoulos B."/>
            <person name="Lipzen A."/>
            <person name="Chen C."/>
            <person name="Yanf M."/>
            <person name="Daum C."/>
            <person name="Ng V."/>
            <person name="Clum A."/>
            <person name="Steindorff A."/>
            <person name="Ohm R."/>
            <person name="Martin F."/>
            <person name="Silar P."/>
            <person name="Natvig D."/>
            <person name="Lalanne C."/>
            <person name="Gautier V."/>
            <person name="Ament-velasquez S.L."/>
            <person name="Kruys A."/>
            <person name="Hutchinson M.I."/>
            <person name="Powell A.J."/>
            <person name="Barry K."/>
            <person name="Miller A.N."/>
            <person name="Grigoriev I.V."/>
            <person name="Debuchy R."/>
            <person name="Gladieux P."/>
            <person name="Thoren M.H."/>
            <person name="Johannesson H."/>
        </authorList>
    </citation>
    <scope>NUCLEOTIDE SEQUENCE</scope>
    <source>
        <strain evidence="2">SMH3187-1</strain>
    </source>
</reference>
<organism evidence="2 3">
    <name type="scientific">Schizothecium vesticola</name>
    <dbReference type="NCBI Taxonomy" id="314040"/>
    <lineage>
        <taxon>Eukaryota</taxon>
        <taxon>Fungi</taxon>
        <taxon>Dikarya</taxon>
        <taxon>Ascomycota</taxon>
        <taxon>Pezizomycotina</taxon>
        <taxon>Sordariomycetes</taxon>
        <taxon>Sordariomycetidae</taxon>
        <taxon>Sordariales</taxon>
        <taxon>Schizotheciaceae</taxon>
        <taxon>Schizothecium</taxon>
    </lineage>
</organism>
<proteinExistence type="predicted"/>
<evidence type="ECO:0000313" key="3">
    <source>
        <dbReference type="Proteomes" id="UP001172155"/>
    </source>
</evidence>
<dbReference type="Proteomes" id="UP001172155">
    <property type="component" value="Unassembled WGS sequence"/>
</dbReference>
<dbReference type="EMBL" id="JAUKUD010000004">
    <property type="protein sequence ID" value="KAK0746226.1"/>
    <property type="molecule type" value="Genomic_DNA"/>
</dbReference>
<keyword evidence="3" id="KW-1185">Reference proteome</keyword>
<name>A0AA40EVN4_9PEZI</name>
<feature type="chain" id="PRO_5041371829" evidence="1">
    <location>
        <begin position="22"/>
        <end position="156"/>
    </location>
</feature>
<feature type="signal peptide" evidence="1">
    <location>
        <begin position="1"/>
        <end position="21"/>
    </location>
</feature>
<protein>
    <submittedName>
        <fullName evidence="2">Uncharacterized protein</fullName>
    </submittedName>
</protein>
<evidence type="ECO:0000256" key="1">
    <source>
        <dbReference type="SAM" id="SignalP"/>
    </source>
</evidence>